<dbReference type="AlphaFoldDB" id="A0A9W8M891"/>
<dbReference type="PANTHER" id="PTHR46020">
    <property type="entry name" value="OSJNBB0059K02.9 PROTEIN"/>
    <property type="match status" value="1"/>
</dbReference>
<evidence type="ECO:0000256" key="3">
    <source>
        <dbReference type="SAM" id="SignalP"/>
    </source>
</evidence>
<dbReference type="EMBL" id="JANBUY010000018">
    <property type="protein sequence ID" value="KAJ2867432.1"/>
    <property type="molecule type" value="Genomic_DNA"/>
</dbReference>
<dbReference type="Proteomes" id="UP001140074">
    <property type="component" value="Unassembled WGS sequence"/>
</dbReference>
<dbReference type="GO" id="GO:0006629">
    <property type="term" value="P:lipid metabolic process"/>
    <property type="evidence" value="ECO:0007669"/>
    <property type="project" value="UniProtKB-KW"/>
</dbReference>
<organism evidence="4 5">
    <name type="scientific">Coemansia aciculifera</name>
    <dbReference type="NCBI Taxonomy" id="417176"/>
    <lineage>
        <taxon>Eukaryota</taxon>
        <taxon>Fungi</taxon>
        <taxon>Fungi incertae sedis</taxon>
        <taxon>Zoopagomycota</taxon>
        <taxon>Kickxellomycotina</taxon>
        <taxon>Kickxellomycetes</taxon>
        <taxon>Kickxellales</taxon>
        <taxon>Kickxellaceae</taxon>
        <taxon>Coemansia</taxon>
    </lineage>
</organism>
<sequence>MITNLSTALATLAISLYLSLTTLGLPIAKPTLHIFGDSLSDTGRLHSLTYGMVPPKSYWKGRFSSGPVWNEHLAQLLNMDLGSHAVGVAKSISAHRRFLNLIPLDPPNTIDQILEFQNTYSSLSSIYHHDIAVLEVGSNDAASALIEIASGQQSVDEFVQRLSDNVIAQLGQLKVIGFKHILVINLPALQHTPIVKQKHRESIATVVVSTYNSLLETKAREWQLSAGLDHFAVIDLARFMDTAIQPAVSTVLNITDTQSFCVGGSWLSLFDDQISVSKFLRFLLSSDSKPMCTDPSSHFFFDPIHPTDRVHRLFGYCAHQIIARQIARLPPFVFTKESLIALIAKHKLGVSTL</sequence>
<reference evidence="4" key="1">
    <citation type="submission" date="2022-07" db="EMBL/GenBank/DDBJ databases">
        <title>Phylogenomic reconstructions and comparative analyses of Kickxellomycotina fungi.</title>
        <authorList>
            <person name="Reynolds N.K."/>
            <person name="Stajich J.E."/>
            <person name="Barry K."/>
            <person name="Grigoriev I.V."/>
            <person name="Crous P."/>
            <person name="Smith M.E."/>
        </authorList>
    </citation>
    <scope>NUCLEOTIDE SEQUENCE</scope>
    <source>
        <strain evidence="4">RSA 476</strain>
    </source>
</reference>
<dbReference type="InterPro" id="IPR036514">
    <property type="entry name" value="SGNH_hydro_sf"/>
</dbReference>
<dbReference type="Gene3D" id="3.40.50.1110">
    <property type="entry name" value="SGNH hydrolase"/>
    <property type="match status" value="1"/>
</dbReference>
<dbReference type="SUPFAM" id="SSF52266">
    <property type="entry name" value="SGNH hydrolase"/>
    <property type="match status" value="1"/>
</dbReference>
<proteinExistence type="predicted"/>
<comment type="caution">
    <text evidence="4">The sequence shown here is derived from an EMBL/GenBank/DDBJ whole genome shotgun (WGS) entry which is preliminary data.</text>
</comment>
<keyword evidence="2" id="KW-0443">Lipid metabolism</keyword>
<feature type="signal peptide" evidence="3">
    <location>
        <begin position="1"/>
        <end position="24"/>
    </location>
</feature>
<evidence type="ECO:0000313" key="5">
    <source>
        <dbReference type="Proteomes" id="UP001140074"/>
    </source>
</evidence>
<accession>A0A9W8M891</accession>
<keyword evidence="3" id="KW-0732">Signal</keyword>
<dbReference type="PANTHER" id="PTHR46020:SF4">
    <property type="entry name" value="OS04G0650200 PROTEIN"/>
    <property type="match status" value="1"/>
</dbReference>
<evidence type="ECO:0000256" key="1">
    <source>
        <dbReference type="ARBA" id="ARBA00022801"/>
    </source>
</evidence>
<dbReference type="InterPro" id="IPR001087">
    <property type="entry name" value="GDSL"/>
</dbReference>
<evidence type="ECO:0008006" key="6">
    <source>
        <dbReference type="Google" id="ProtNLM"/>
    </source>
</evidence>
<dbReference type="CDD" id="cd01846">
    <property type="entry name" value="fatty_acyltransferase_like"/>
    <property type="match status" value="1"/>
</dbReference>
<name>A0A9W8M891_9FUNG</name>
<evidence type="ECO:0000313" key="4">
    <source>
        <dbReference type="EMBL" id="KAJ2867432.1"/>
    </source>
</evidence>
<evidence type="ECO:0000256" key="2">
    <source>
        <dbReference type="ARBA" id="ARBA00023098"/>
    </source>
</evidence>
<dbReference type="GO" id="GO:0016788">
    <property type="term" value="F:hydrolase activity, acting on ester bonds"/>
    <property type="evidence" value="ECO:0007669"/>
    <property type="project" value="InterPro"/>
</dbReference>
<feature type="chain" id="PRO_5040974014" description="SGNH hydrolase" evidence="3">
    <location>
        <begin position="25"/>
        <end position="353"/>
    </location>
</feature>
<dbReference type="Pfam" id="PF00657">
    <property type="entry name" value="Lipase_GDSL"/>
    <property type="match status" value="1"/>
</dbReference>
<keyword evidence="1" id="KW-0378">Hydrolase</keyword>
<gene>
    <name evidence="4" type="ORF">GGH94_000821</name>
</gene>
<keyword evidence="5" id="KW-1185">Reference proteome</keyword>
<protein>
    <recommendedName>
        <fullName evidence="6">SGNH hydrolase</fullName>
    </recommendedName>
</protein>